<proteinExistence type="predicted"/>
<dbReference type="InterPro" id="IPR000408">
    <property type="entry name" value="Reg_chr_condens"/>
</dbReference>
<sequence>MAQSENLDFSGLFKLDVLLHLDISTYSFYEVGQKKFFAFSSDKELVFIYINPQLERFEKNYDWDFLDNPIYCMCFEPSGTWLIIVSEQKVLLVPFLPLFIPQNTFDQKWSLSRVTVLPLGNILKPTSLVCWLTKESENVLIIGSKTGTITFYSLESQNIVGECKVSGEITDLQICFDDSLDLLTLLISISKTQQSKLVLEHRSYGYNWLQQTRAQDKDKKDGFMSYIKQLSKDKLTIFIQGGSKDDSKSQTVEYVLKPTEYLPLFRKGSNNWALAAQYVNGRHFLTAFELNEGTIILESPDEDTPSRTLRPHIKKDGLYIQGLWSQRLVYLVRKNEIEVHSSSFSVIQGEALLGAKRETSELWRAELMGDVRRAHLMTAKDPPTMAGGWKEPTFMCDLQLPRFSLEPCLIVTNKGAFILNTVCSASEWLVGGVTRGGAGAEQACAALGAALPALLRAAADMLLARARLPPAHYLYTLSQSPPDGWVARLGVFGRLNELSTYKHPGSSIGSLGDVAITVKLLASLLNIVTGNDDKFDSDVQLTALNQVELLELSCFAAAVGLWDLVPVFNIYRGYPNLLLSALKSRSNMCRGAVDCLLKERCLVPLLLEDNGQWLFDYITDKCNTFDTMILKCLCLWLNPLQDQLRPVMRDLKQGITSIYTTRLQQLIATFIHIACVIEAREPCPEIHLEVTRHPETWKNQFTPKRALSCGLAHWAVADEGNAKIMMANTPVNTEVIGRVIDVACGRHHTLVLTENGIYAAGDNSFGQLGVGSAWAGGVGEAAAAAGALRHVAGARAAGAPLLRVAAGHYHSAALDAGGRLYTWGWGVHGQLCHGTIDDEHSPKLVTKFQGRKVLSVGCGACHTVVLMKNGEVWASGAGVFGQLGAGHTHKASLPLRVPLPDPSISIAVGYFHNLALSNKGMVWCWGASPQQVRAAAARRAGDSPPPPPAPDTHLTPRRLLTGHVRGDIVQLAAGWHHSCILDNFGNLYCWGLNFDGQLGSGDRKQMQIPTEIKIRTDAQPETVKNNNSKTPDVETKDFRTKALVACGGDFTIYIDNDGRIYATGNTHLQTNNEKDKLSNRVIMMKTTKRVIKIPANRGNNKFLFQPIDRIDIMFPFDIDDLQRKPIEARLNPLDSINAFKNKSWADDIILILKSWINEENFKGNCNMAAKFAYHNKVYSECLRLLLENLKSETKHDQIYVTHATTEDNEDSSFESKHLTRKDELIITIKSIMSKRIKDVSMSILNEEAYPPIDQSTFRAIPCCCDELKYRIKGASPKSIITKTDGDISVKAAEVIDKCMSIFPVESDLWELCFRFAKNFYVENDLSISDLEVVLRKYMETNATTMAAAVMYSSDCTQYSEILSPKFYLNMCSQVLNTWSS</sequence>
<feature type="repeat" description="RCC1" evidence="2">
    <location>
        <begin position="755"/>
        <end position="817"/>
    </location>
</feature>
<dbReference type="PANTHER" id="PTHR22870:SF408">
    <property type="entry name" value="OS09G0560450 PROTEIN"/>
    <property type="match status" value="1"/>
</dbReference>
<dbReference type="InterPro" id="IPR036322">
    <property type="entry name" value="WD40_repeat_dom_sf"/>
</dbReference>
<dbReference type="PANTHER" id="PTHR22870">
    <property type="entry name" value="REGULATOR OF CHROMOSOME CONDENSATION"/>
    <property type="match status" value="1"/>
</dbReference>
<keyword evidence="5" id="KW-1185">Reference proteome</keyword>
<dbReference type="PRINTS" id="PR00633">
    <property type="entry name" value="RCCNDNSATION"/>
</dbReference>
<organism evidence="5 6">
    <name type="scientific">Trichoplusia ni</name>
    <name type="common">Cabbage looper</name>
    <dbReference type="NCBI Taxonomy" id="7111"/>
    <lineage>
        <taxon>Eukaryota</taxon>
        <taxon>Metazoa</taxon>
        <taxon>Ecdysozoa</taxon>
        <taxon>Arthropoda</taxon>
        <taxon>Hexapoda</taxon>
        <taxon>Insecta</taxon>
        <taxon>Pterygota</taxon>
        <taxon>Neoptera</taxon>
        <taxon>Endopterygota</taxon>
        <taxon>Lepidoptera</taxon>
        <taxon>Glossata</taxon>
        <taxon>Ditrysia</taxon>
        <taxon>Noctuoidea</taxon>
        <taxon>Noctuidae</taxon>
        <taxon>Plusiinae</taxon>
        <taxon>Trichoplusia</taxon>
    </lineage>
</organism>
<dbReference type="OrthoDB" id="16281at2759"/>
<dbReference type="SUPFAM" id="SSF50978">
    <property type="entry name" value="WD40 repeat-like"/>
    <property type="match status" value="1"/>
</dbReference>
<feature type="repeat" description="RCC1" evidence="2">
    <location>
        <begin position="870"/>
        <end position="919"/>
    </location>
</feature>
<dbReference type="KEGG" id="tnl:113502410"/>
<evidence type="ECO:0000313" key="6">
    <source>
        <dbReference type="RefSeq" id="XP_026739775.1"/>
    </source>
</evidence>
<dbReference type="CTD" id="43518"/>
<keyword evidence="1" id="KW-0677">Repeat</keyword>
<dbReference type="InterPro" id="IPR051210">
    <property type="entry name" value="Ub_ligase/GEF_domain"/>
</dbReference>
<feature type="domain" description="RCC1-like" evidence="4">
    <location>
        <begin position="799"/>
        <end position="1066"/>
    </location>
</feature>
<feature type="repeat" description="RCC1" evidence="2">
    <location>
        <begin position="704"/>
        <end position="755"/>
    </location>
</feature>
<dbReference type="Pfam" id="PF13540">
    <property type="entry name" value="RCC1_2"/>
    <property type="match status" value="1"/>
</dbReference>
<evidence type="ECO:0000259" key="4">
    <source>
        <dbReference type="Pfam" id="PF25390"/>
    </source>
</evidence>
<gene>
    <name evidence="6" type="primary">LOC113502410</name>
</gene>
<evidence type="ECO:0000256" key="2">
    <source>
        <dbReference type="PROSITE-ProRule" id="PRU00235"/>
    </source>
</evidence>
<dbReference type="GeneID" id="113502410"/>
<dbReference type="InterPro" id="IPR009091">
    <property type="entry name" value="RCC1/BLIP-II"/>
</dbReference>
<dbReference type="SUPFAM" id="SSF50985">
    <property type="entry name" value="RCC1/BLIP-II"/>
    <property type="match status" value="2"/>
</dbReference>
<reference evidence="6" key="1">
    <citation type="submission" date="2025-08" db="UniProtKB">
        <authorList>
            <consortium name="RefSeq"/>
        </authorList>
    </citation>
    <scope>IDENTIFICATION</scope>
</reference>
<dbReference type="FunCoup" id="A0A7E5WGD7">
    <property type="interactions" value="4"/>
</dbReference>
<dbReference type="PROSITE" id="PS50012">
    <property type="entry name" value="RCC1_3"/>
    <property type="match status" value="5"/>
</dbReference>
<dbReference type="Pfam" id="PF25390">
    <property type="entry name" value="WD40_RLD"/>
    <property type="match status" value="1"/>
</dbReference>
<name>A0A7E5WGD7_TRINI</name>
<dbReference type="Proteomes" id="UP000322000">
    <property type="component" value="Chromosome 17"/>
</dbReference>
<protein>
    <submittedName>
        <fullName evidence="6">Uncharacterized protein LOC113502410</fullName>
    </submittedName>
</protein>
<feature type="region of interest" description="Disordered" evidence="3">
    <location>
        <begin position="935"/>
        <end position="956"/>
    </location>
</feature>
<dbReference type="InterPro" id="IPR015943">
    <property type="entry name" value="WD40/YVTN_repeat-like_dom_sf"/>
</dbReference>
<dbReference type="Gene3D" id="2.130.10.10">
    <property type="entry name" value="YVTN repeat-like/Quinoprotein amine dehydrogenase"/>
    <property type="match status" value="1"/>
</dbReference>
<dbReference type="InterPro" id="IPR058923">
    <property type="entry name" value="RCC1-like_dom"/>
</dbReference>
<evidence type="ECO:0000256" key="3">
    <source>
        <dbReference type="SAM" id="MobiDB-lite"/>
    </source>
</evidence>
<evidence type="ECO:0000256" key="1">
    <source>
        <dbReference type="ARBA" id="ARBA00022737"/>
    </source>
</evidence>
<dbReference type="RefSeq" id="XP_026739775.1">
    <property type="nucleotide sequence ID" value="XM_026883974.1"/>
</dbReference>
<dbReference type="InParanoid" id="A0A7E5WGD7"/>
<accession>A0A7E5WGD7</accession>
<feature type="repeat" description="RCC1" evidence="2">
    <location>
        <begin position="985"/>
        <end position="1057"/>
    </location>
</feature>
<dbReference type="PROSITE" id="PS00626">
    <property type="entry name" value="RCC1_2"/>
    <property type="match status" value="3"/>
</dbReference>
<evidence type="ECO:0000313" key="5">
    <source>
        <dbReference type="Proteomes" id="UP000322000"/>
    </source>
</evidence>
<feature type="repeat" description="RCC1" evidence="2">
    <location>
        <begin position="818"/>
        <end position="869"/>
    </location>
</feature>
<dbReference type="Gene3D" id="2.130.10.30">
    <property type="entry name" value="Regulator of chromosome condensation 1/beta-lactamase-inhibitor protein II"/>
    <property type="match status" value="3"/>
</dbReference>